<feature type="domain" description="PIN" evidence="1">
    <location>
        <begin position="2"/>
        <end position="111"/>
    </location>
</feature>
<proteinExistence type="predicted"/>
<name>A0A6C2UFN9_9BACT</name>
<reference evidence="2 3" key="1">
    <citation type="submission" date="2019-04" db="EMBL/GenBank/DDBJ databases">
        <authorList>
            <person name="Van Vliet M D."/>
        </authorList>
    </citation>
    <scope>NUCLEOTIDE SEQUENCE [LARGE SCALE GENOMIC DNA]</scope>
    <source>
        <strain evidence="2 3">F21</strain>
    </source>
</reference>
<dbReference type="EMBL" id="CAAHFH010000001">
    <property type="protein sequence ID" value="VGO19032.1"/>
    <property type="molecule type" value="Genomic_DNA"/>
</dbReference>
<gene>
    <name evidence="2" type="ORF">SCARR_01087</name>
</gene>
<dbReference type="SUPFAM" id="SSF88723">
    <property type="entry name" value="PIN domain-like"/>
    <property type="match status" value="1"/>
</dbReference>
<evidence type="ECO:0000313" key="3">
    <source>
        <dbReference type="Proteomes" id="UP000346198"/>
    </source>
</evidence>
<protein>
    <submittedName>
        <fullName evidence="2">Ribonuclease VapC32</fullName>
    </submittedName>
</protein>
<accession>A0A6C2UFN9</accession>
<keyword evidence="3" id="KW-1185">Reference proteome</keyword>
<organism evidence="2 3">
    <name type="scientific">Pontiella sulfatireligans</name>
    <dbReference type="NCBI Taxonomy" id="2750658"/>
    <lineage>
        <taxon>Bacteria</taxon>
        <taxon>Pseudomonadati</taxon>
        <taxon>Kiritimatiellota</taxon>
        <taxon>Kiritimatiellia</taxon>
        <taxon>Kiritimatiellales</taxon>
        <taxon>Pontiellaceae</taxon>
        <taxon>Pontiella</taxon>
    </lineage>
</organism>
<dbReference type="InterPro" id="IPR029060">
    <property type="entry name" value="PIN-like_dom_sf"/>
</dbReference>
<dbReference type="AlphaFoldDB" id="A0A6C2UFN9"/>
<dbReference type="Pfam" id="PF01850">
    <property type="entry name" value="PIN"/>
    <property type="match status" value="1"/>
</dbReference>
<dbReference type="Proteomes" id="UP000346198">
    <property type="component" value="Unassembled WGS sequence"/>
</dbReference>
<dbReference type="RefSeq" id="WP_136060466.1">
    <property type="nucleotide sequence ID" value="NZ_CAAHFH010000001.1"/>
</dbReference>
<evidence type="ECO:0000313" key="2">
    <source>
        <dbReference type="EMBL" id="VGO19032.1"/>
    </source>
</evidence>
<dbReference type="InterPro" id="IPR002716">
    <property type="entry name" value="PIN_dom"/>
</dbReference>
<sequence length="119" mass="13246">MVLVDTSVWIDHLRSSNTTLTTLLNDGEAAIHPFIIGELACGNLKNRKEILSLLHALPHIDKADDDEILFFIEKHKLMGLGIGLIDIHLLASCKLGNAQLFTRDKRLRQAAEHLEVSIS</sequence>
<evidence type="ECO:0000259" key="1">
    <source>
        <dbReference type="Pfam" id="PF01850"/>
    </source>
</evidence>
<dbReference type="Gene3D" id="3.40.50.1010">
    <property type="entry name" value="5'-nuclease"/>
    <property type="match status" value="1"/>
</dbReference>